<dbReference type="Gene3D" id="2.40.50.90">
    <property type="match status" value="1"/>
</dbReference>
<dbReference type="InterPro" id="IPR035437">
    <property type="entry name" value="SNase_OB-fold_sf"/>
</dbReference>
<accession>A0A2U1V955</accession>
<dbReference type="Pfam" id="PF00565">
    <property type="entry name" value="SNase"/>
    <property type="match status" value="1"/>
</dbReference>
<dbReference type="AlphaFoldDB" id="A0A2U1V955"/>
<evidence type="ECO:0000313" key="2">
    <source>
        <dbReference type="EMBL" id="PWC30438.1"/>
    </source>
</evidence>
<dbReference type="SUPFAM" id="SSF50199">
    <property type="entry name" value="Staphylococcal nuclease"/>
    <property type="match status" value="1"/>
</dbReference>
<organism evidence="2 3">
    <name type="scientific">Teichococcus aestuarii</name>
    <dbReference type="NCBI Taxonomy" id="568898"/>
    <lineage>
        <taxon>Bacteria</taxon>
        <taxon>Pseudomonadati</taxon>
        <taxon>Pseudomonadota</taxon>
        <taxon>Alphaproteobacteria</taxon>
        <taxon>Acetobacterales</taxon>
        <taxon>Roseomonadaceae</taxon>
        <taxon>Roseomonas</taxon>
    </lineage>
</organism>
<evidence type="ECO:0000313" key="3">
    <source>
        <dbReference type="Proteomes" id="UP000245048"/>
    </source>
</evidence>
<reference evidence="3" key="1">
    <citation type="submission" date="2017-10" db="EMBL/GenBank/DDBJ databases">
        <authorList>
            <person name="Toshchakov S.V."/>
            <person name="Goeva M.A."/>
        </authorList>
    </citation>
    <scope>NUCLEOTIDE SEQUENCE [LARGE SCALE GENOMIC DNA]</scope>
    <source>
        <strain evidence="3">JR1/69-1-13</strain>
    </source>
</reference>
<proteinExistence type="predicted"/>
<sequence length="187" mass="19370">MLTRRRIFRPAPAPRRWRGFALGSSLAMLALAMAGLGLPANLFGSAPREQDWVASADSVRVVDGDTLRLGERTLRLAGLISPPRGQTCTTPGGVGFDCGGAAAEALARLVQRSDIACRVRGRDRFGRALGVCEAGGVETNTALVAAGWALAESGAAGLQAAEAAARSAGRGLWSHPAGAPESWRARP</sequence>
<dbReference type="InterPro" id="IPR016071">
    <property type="entry name" value="Staphylococal_nuclease_OB-fold"/>
</dbReference>
<dbReference type="PROSITE" id="PS50830">
    <property type="entry name" value="TNASE_3"/>
    <property type="match status" value="1"/>
</dbReference>
<protein>
    <submittedName>
        <fullName evidence="2">Nuclease</fullName>
    </submittedName>
</protein>
<keyword evidence="3" id="KW-1185">Reference proteome</keyword>
<dbReference type="Proteomes" id="UP000245048">
    <property type="component" value="Unassembled WGS sequence"/>
</dbReference>
<comment type="caution">
    <text evidence="2">The sequence shown here is derived from an EMBL/GenBank/DDBJ whole genome shotgun (WGS) entry which is preliminary data.</text>
</comment>
<name>A0A2U1V955_9PROT</name>
<evidence type="ECO:0000259" key="1">
    <source>
        <dbReference type="PROSITE" id="PS50830"/>
    </source>
</evidence>
<dbReference type="EMBL" id="PDOA01000001">
    <property type="protein sequence ID" value="PWC30438.1"/>
    <property type="molecule type" value="Genomic_DNA"/>
</dbReference>
<dbReference type="SMART" id="SM00318">
    <property type="entry name" value="SNc"/>
    <property type="match status" value="1"/>
</dbReference>
<feature type="domain" description="TNase-like" evidence="1">
    <location>
        <begin position="60"/>
        <end position="175"/>
    </location>
</feature>
<gene>
    <name evidence="2" type="ORF">CR165_00535</name>
</gene>